<protein>
    <submittedName>
        <fullName evidence="1">Uncharacterized protein</fullName>
    </submittedName>
</protein>
<sequence length="232" mass="25657">MNQLRQHDIAEETRKYLIGKRYETEKILGAHNVASVNQYAKKELGAKSLPEDPFGLTASRTRERLAKEYNISQATVLNYGHYSRALDSLSAVVPELPPKIFSGEVRISQDNIGHLSKLTSSLEIVRLKQLVSEDASLLSSSAEIHRLFPPKQVKPPLSIPPGSIKDMPSYDPDAEISSLTLTIPSWVSSINRVKAAAKLKNTTEQARGKLGEELTSLKETIDSILVVMKEVP</sequence>
<dbReference type="AlphaFoldDB" id="A0A645D8D5"/>
<proteinExistence type="predicted"/>
<reference evidence="1" key="1">
    <citation type="submission" date="2019-08" db="EMBL/GenBank/DDBJ databases">
        <authorList>
            <person name="Kucharzyk K."/>
            <person name="Murdoch R.W."/>
            <person name="Higgins S."/>
            <person name="Loffler F."/>
        </authorList>
    </citation>
    <scope>NUCLEOTIDE SEQUENCE</scope>
</reference>
<accession>A0A645D8D5</accession>
<evidence type="ECO:0000313" key="1">
    <source>
        <dbReference type="EMBL" id="MPM85457.1"/>
    </source>
</evidence>
<name>A0A645D8D5_9ZZZZ</name>
<dbReference type="EMBL" id="VSSQ01033758">
    <property type="protein sequence ID" value="MPM85457.1"/>
    <property type="molecule type" value="Genomic_DNA"/>
</dbReference>
<comment type="caution">
    <text evidence="1">The sequence shown here is derived from an EMBL/GenBank/DDBJ whole genome shotgun (WGS) entry which is preliminary data.</text>
</comment>
<gene>
    <name evidence="1" type="ORF">SDC9_132538</name>
</gene>
<organism evidence="1">
    <name type="scientific">bioreactor metagenome</name>
    <dbReference type="NCBI Taxonomy" id="1076179"/>
    <lineage>
        <taxon>unclassified sequences</taxon>
        <taxon>metagenomes</taxon>
        <taxon>ecological metagenomes</taxon>
    </lineage>
</organism>